<dbReference type="InterPro" id="IPR009339">
    <property type="entry name" value="DUF998"/>
</dbReference>
<organism evidence="3 4">
    <name type="scientific">Dactylosporangium fulvum</name>
    <dbReference type="NCBI Taxonomy" id="53359"/>
    <lineage>
        <taxon>Bacteria</taxon>
        <taxon>Bacillati</taxon>
        <taxon>Actinomycetota</taxon>
        <taxon>Actinomycetes</taxon>
        <taxon>Micromonosporales</taxon>
        <taxon>Micromonosporaceae</taxon>
        <taxon>Dactylosporangium</taxon>
    </lineage>
</organism>
<evidence type="ECO:0000313" key="4">
    <source>
        <dbReference type="Proteomes" id="UP001059617"/>
    </source>
</evidence>
<feature type="transmembrane region" description="Helical" evidence="1">
    <location>
        <begin position="145"/>
        <end position="162"/>
    </location>
</feature>
<dbReference type="EMBL" id="CP073720">
    <property type="protein sequence ID" value="UWP82545.1"/>
    <property type="molecule type" value="Genomic_DNA"/>
</dbReference>
<reference evidence="3" key="2">
    <citation type="submission" date="2022-09" db="EMBL/GenBank/DDBJ databases">
        <title>Biosynthetic gene clusters of Dactylosporangioum fulvum.</title>
        <authorList>
            <person name="Caradec T."/>
        </authorList>
    </citation>
    <scope>NUCLEOTIDE SEQUENCE</scope>
    <source>
        <strain evidence="3">NRRL B-16292</strain>
    </source>
</reference>
<dbReference type="RefSeq" id="WP_259860317.1">
    <property type="nucleotide sequence ID" value="NZ_BAAAST010000023.1"/>
</dbReference>
<feature type="signal peptide" evidence="2">
    <location>
        <begin position="1"/>
        <end position="19"/>
    </location>
</feature>
<reference evidence="3" key="1">
    <citation type="submission" date="2021-04" db="EMBL/GenBank/DDBJ databases">
        <authorList>
            <person name="Hartkoorn R.C."/>
            <person name="Beaudoing E."/>
            <person name="Hot D."/>
        </authorList>
    </citation>
    <scope>NUCLEOTIDE SEQUENCE</scope>
    <source>
        <strain evidence="3">NRRL B-16292</strain>
    </source>
</reference>
<proteinExistence type="predicted"/>
<feature type="chain" id="PRO_5047429948" evidence="2">
    <location>
        <begin position="20"/>
        <end position="210"/>
    </location>
</feature>
<name>A0ABY5VZD3_9ACTN</name>
<feature type="transmembrane region" description="Helical" evidence="1">
    <location>
        <begin position="113"/>
        <end position="133"/>
    </location>
</feature>
<keyword evidence="1" id="KW-0472">Membrane</keyword>
<evidence type="ECO:0000256" key="2">
    <source>
        <dbReference type="SAM" id="SignalP"/>
    </source>
</evidence>
<keyword evidence="2" id="KW-0732">Signal</keyword>
<dbReference type="Proteomes" id="UP001059617">
    <property type="component" value="Chromosome"/>
</dbReference>
<gene>
    <name evidence="3" type="ORF">Dfulv_47195</name>
</gene>
<feature type="transmembrane region" description="Helical" evidence="1">
    <location>
        <begin position="174"/>
        <end position="198"/>
    </location>
</feature>
<accession>A0ABY5VZD3</accession>
<sequence length="210" mass="22253">MLLRRVNLNHVALAGFALAAVLVVDGHVDPNDTLDPWALTVSDFAVSDRGGVVDAAMAVMAAASIVLVLALRRSGVPVGRRVTALFAVWCGGLLAAAVVPTDEPGLPLTTAGYVHRYASVAAFVALPAAGWLLSRHVPHTRWVRGTALLSVFFALAMVWSAVPGDRVMIGLTERFLLAAETGLLVALAWPAKASGAGLRPRWRAPRRRVR</sequence>
<protein>
    <submittedName>
        <fullName evidence="3">DUF998 domain-containing protein</fullName>
    </submittedName>
</protein>
<evidence type="ECO:0000256" key="1">
    <source>
        <dbReference type="SAM" id="Phobius"/>
    </source>
</evidence>
<dbReference type="Pfam" id="PF06197">
    <property type="entry name" value="DUF998"/>
    <property type="match status" value="1"/>
</dbReference>
<keyword evidence="4" id="KW-1185">Reference proteome</keyword>
<keyword evidence="1" id="KW-1133">Transmembrane helix</keyword>
<evidence type="ECO:0000313" key="3">
    <source>
        <dbReference type="EMBL" id="UWP82545.1"/>
    </source>
</evidence>
<keyword evidence="1" id="KW-0812">Transmembrane</keyword>
<feature type="transmembrane region" description="Helical" evidence="1">
    <location>
        <begin position="50"/>
        <end position="70"/>
    </location>
</feature>
<feature type="transmembrane region" description="Helical" evidence="1">
    <location>
        <begin position="82"/>
        <end position="101"/>
    </location>
</feature>